<dbReference type="EMBL" id="CP013099">
    <property type="protein sequence ID" value="ALP52621.1"/>
    <property type="molecule type" value="Genomic_DNA"/>
</dbReference>
<proteinExistence type="predicted"/>
<sequence>MLAASAVEAVEPLSESLLNEISALSEQGIDTLSLLLLAEAEPDLAQAPAAWAAWHRKKIELLRQNEAWQAITREYEHLPVAAPHAHRDWLFAELVRTYLTMGSGAQARDLLLSLIWDSEHDTGQLAQWRRLVAQSYLVDGRYDDARSALLRYEQDYPEADRDPQWLGLQARLLIAGRQANEAAILALASDAPAARSAYVLARLETPAPPDDALINEAFDWLAEPSLDLALKHSLFSALFEESREMRDWPRRSAVLERLLGVDHLEVAQVTAVVDALWFSLTEYGRQLANREQLLVGNYGPWFALAAQLNRPDTRQAEAVYAWLAIHAEGEDINVRAHQQLVQTLAHKGETELLRSLYLSSSQFTDVSVLPLALMYRLVDMALAAGDLGLASKLMSGLDAPEGVDVVEWQLRRARVQILAGTPQHGAERLRDIVAADTLGDGQIGNLLLALQDLNHQGGHQAAYEILAELVHKVPDSRRQGELYFWMGESRRAQRRYSEAARLYLRAARTPDERDSGWQTLAQQRAAEMLEQAGLVSDAVLLYKRLQAQADPARRALYQDQIRRLSSQSD</sequence>
<evidence type="ECO:0000313" key="2">
    <source>
        <dbReference type="Proteomes" id="UP000055136"/>
    </source>
</evidence>
<dbReference type="InterPro" id="IPR011990">
    <property type="entry name" value="TPR-like_helical_dom_sf"/>
</dbReference>
<gene>
    <name evidence="1" type="ORF">Tel_05365</name>
</gene>
<protein>
    <submittedName>
        <fullName evidence="1">Uncharacterized protein</fullName>
    </submittedName>
</protein>
<dbReference type="STRING" id="1748243.Tel_05365"/>
<keyword evidence="2" id="KW-1185">Reference proteome</keyword>
<dbReference type="AlphaFoldDB" id="A0A0S2TBZ9"/>
<dbReference type="SUPFAM" id="SSF48452">
    <property type="entry name" value="TPR-like"/>
    <property type="match status" value="1"/>
</dbReference>
<dbReference type="KEGG" id="tee:Tel_05365"/>
<dbReference type="Proteomes" id="UP000055136">
    <property type="component" value="Chromosome"/>
</dbReference>
<evidence type="ECO:0000313" key="1">
    <source>
        <dbReference type="EMBL" id="ALP52621.1"/>
    </source>
</evidence>
<organism evidence="1 2">
    <name type="scientific">Candidatus Tenderia electrophaga</name>
    <dbReference type="NCBI Taxonomy" id="1748243"/>
    <lineage>
        <taxon>Bacteria</taxon>
        <taxon>Pseudomonadati</taxon>
        <taxon>Pseudomonadota</taxon>
        <taxon>Gammaproteobacteria</taxon>
        <taxon>Candidatus Tenderiales</taxon>
        <taxon>Candidatus Tenderiaceae</taxon>
        <taxon>Candidatus Tenderia</taxon>
    </lineage>
</organism>
<accession>A0A0S2TBZ9</accession>
<name>A0A0S2TBZ9_9GAMM</name>
<reference evidence="1" key="1">
    <citation type="submission" date="2015-10" db="EMBL/GenBank/DDBJ databases">
        <title>Description of Candidatus Tenderia electrophaga gen. nov, sp. nov., an Uncultivated Electroautotroph from a Biocathode Enrichment.</title>
        <authorList>
            <person name="Eddie B.J."/>
            <person name="Malanoski A.P."/>
            <person name="Wang Z."/>
            <person name="Hall R.J."/>
            <person name="Oh S.D."/>
            <person name="Heiner C."/>
            <person name="Lin B."/>
            <person name="Strycharz-Glaven S.M."/>
        </authorList>
    </citation>
    <scope>NUCLEOTIDE SEQUENCE [LARGE SCALE GENOMIC DNA]</scope>
    <source>
        <strain evidence="1">NRL1</strain>
    </source>
</reference>
<dbReference type="Gene3D" id="1.25.40.10">
    <property type="entry name" value="Tetratricopeptide repeat domain"/>
    <property type="match status" value="1"/>
</dbReference>